<keyword evidence="2" id="KW-0964">Secreted</keyword>
<dbReference type="RefSeq" id="WP_310653886.1">
    <property type="nucleotide sequence ID" value="NZ_JAPMLE010000001.1"/>
</dbReference>
<dbReference type="InterPro" id="IPR028994">
    <property type="entry name" value="Integrin_alpha_N"/>
</dbReference>
<dbReference type="InterPro" id="IPR003961">
    <property type="entry name" value="FN3_dom"/>
</dbReference>
<dbReference type="GO" id="GO:0005737">
    <property type="term" value="C:cytoplasm"/>
    <property type="evidence" value="ECO:0007669"/>
    <property type="project" value="InterPro"/>
</dbReference>
<dbReference type="InterPro" id="IPR056823">
    <property type="entry name" value="TEN-like_YD-shell"/>
</dbReference>
<dbReference type="Pfam" id="PF03534">
    <property type="entry name" value="SpvB"/>
    <property type="match status" value="1"/>
</dbReference>
<dbReference type="CDD" id="cd00063">
    <property type="entry name" value="FN3"/>
    <property type="match status" value="5"/>
</dbReference>
<dbReference type="Gene3D" id="2.60.40.10">
    <property type="entry name" value="Immunoglobulins"/>
    <property type="match status" value="10"/>
</dbReference>
<dbReference type="SUPFAM" id="SSF69318">
    <property type="entry name" value="Integrin alpha N-terminal domain"/>
    <property type="match status" value="1"/>
</dbReference>
<dbReference type="Pfam" id="PF14040">
    <property type="entry name" value="DNase_NucA_NucB"/>
    <property type="match status" value="1"/>
</dbReference>
<evidence type="ECO:0000313" key="7">
    <source>
        <dbReference type="EMBL" id="MDR8522564.1"/>
    </source>
</evidence>
<dbReference type="GO" id="GO:0005576">
    <property type="term" value="C:extracellular region"/>
    <property type="evidence" value="ECO:0007669"/>
    <property type="project" value="UniProtKB-SubCell"/>
</dbReference>
<accession>A0AAW8NL84</accession>
<dbReference type="Gene3D" id="2.180.10.10">
    <property type="entry name" value="RHS repeat-associated core"/>
    <property type="match status" value="1"/>
</dbReference>
<reference evidence="7" key="1">
    <citation type="submission" date="2022-11" db="EMBL/GenBank/DDBJ databases">
        <title>Prophages regulate Shewanella fidelis motility and biofilm formation: implications for gut colonization dynamics in Ciona robusta.</title>
        <authorList>
            <person name="Natarajan O."/>
            <person name="Gibboney S.L."/>
            <person name="Young M.N."/>
            <person name="Lim S.J."/>
            <person name="Pluta N."/>
            <person name="Atkinson C.G.F."/>
            <person name="Leigh B.A."/>
            <person name="Liberti A."/>
            <person name="Kees E."/>
            <person name="Breitbart M."/>
            <person name="Gralnick J."/>
            <person name="Dishaw L.J."/>
        </authorList>
    </citation>
    <scope>NUCLEOTIDE SEQUENCE</scope>
    <source>
        <strain evidence="7">3313</strain>
    </source>
</reference>
<evidence type="ECO:0000256" key="5">
    <source>
        <dbReference type="SAM" id="MobiDB-lite"/>
    </source>
</evidence>
<comment type="caution">
    <text evidence="7">The sequence shown here is derived from an EMBL/GenBank/DDBJ whole genome shotgun (WGS) entry which is preliminary data.</text>
</comment>
<sequence length="3036" mass="327968">MSWGASATATKYTLQESMSGGSWATISSSLSSVNYSRSGRATGSYTYRVKACNSSGCSGYKTSPTIHVVKTPSSITVPSNDADGAYSVSWAPVSGATGYELERKVGSGAWTNIYTGTGRSKSLSSLNTNSYQYRVRAKWGSVVGNFRTSSTTYVVKTPSSITVPSNDADGAYSVSWAPVSGATGYELERKVGSGAWTNIYTGTGRSKSLSSLNTNSYQYRVRAKWGSVVGNFRTSSMTYVVKTPSSITVPSNDADGAYSVSWAPVSGATGYELEQKVGSGAWTNIYTGTGRSKSLSSLNTNSYQYRVRAKWGSVVGNFRTSSMTYVVKTPSSITVPSNDADGAYSVSWAPVSGATGYELEQKVGSGAWTNIYTGTGRSKSLSSLNTNSYQYRVRAKWGGVVGNFRTSSTTYVVKTPSSITVPSNDADGAYSVSWAPVSGATGYELEQKVGSGAWTNIYTGTGRSKSLSSLNTNSYQYRVRAKWGSVVGNFRASSVVDVLLPPSIPARINVPTSTVTNSSIAISWSAASTATSYTLQESRNNATWSTIASPKTTSFSRSGRSNGSYKYRVRGCNASGCGSWRNSSSVTVLLPPPAPSAINIPSTTVTNGSIAISWSAASTATSYTLQESRNNATWSTIASPKTTSFSRSGRSNGSYKYRVRGCNASGCGSWRNSSSVTVLLPPPVPSAINIPSSTVTNGSIAISWSAASTATSYTLQESRNNATWSTIASPKTTSFSRSGRSNGSYKYRVRGCNASGCGSWRNSSSVTVLLPPPVPSAINIPSSTVTNGSIAISWSAASTATSYTLQESRNNATWSTIASPKTTSFTRSGRSNGSYKYRVRGCNTSGCSNWRDSITVNVTLPPEWRQTRPTEVNDAGGSSSLPSATVDLSAAFVNGMASVVGGQASYQVPIELPPGRNGIQPKVSLSYNSQSGNGIAGVGWSLNAGSVISRCSATYAQDGFNRSVMFDAYTDRLCLDGQRLINVQGLYGESGTVYRTEMDSFVKVEQNGSLNSSGTSFVAERANGSTVYYGNNINSRLVPEGVSQTFSWKVSQESWGDGKNTIDYEYSTPVSGEHLLSKIYYTGQDGVFGDRIVSFVYETRTDKRSSYINGGKFAKTKRLKQIDTFASDIGKVLSYQFGYINSDSSKQSLVEKIKLCGYTYGIESCAPASQFSWQNAQYIAEPKVLSIGGRKPYVGVTRIHEILPQGDIDGDGSRDFPGLNTDSEQNETGSNNVDVNFSCYLSRYGKYSCLELDVDQDGINDAYHGNNGRLNIAYSSSGGDGNAEYQDTGILYSIPTMHNDSLSHIDNFDRLLSSSDMDGDGYPDLTIYRVERGIASGMQDQRGRVYIDVYRHNQSSIAPFYSKYDFTRIYELEKSSAYGFSTFDFRPTESIIPLGDIDGNGLADFALEKSVLDGKPRPDGKPYKLLLNVSDPNNINFTTQAVQGFSNYTTNALEERYFHQFIDVNGDGLADLIGWNGNALSLKLNLGGYFGDTQVLSDTPLLEERSYTYVVQGGFGVAAVLDFYVPKFLDSLKVADINGDGKNELLFPSERLVSTCADIRGEVLCGDELYGAVTLQVGAPYPANEILINASRKDDSIYRFSALYFDEDIDGSYTVREEETPYVGSASESAFIDAFGDGNIDLLTTYGNRQGIQNHVDFANSDPYWLSVFASEGAYIARNYGSGDGTSYGEYGPIDKLSIANIPSNKEVVWHYKPLSTGTASAGQQTMYSTQHPYVGDGYIHFASSMYVVQSFEQSNGTGSSNTTEYAYKGAMFNLQGRGFTGFREIIEKDVARDKITSSVFKQKFPEVGLLESQTVKVGGTVVATTAQVWADNPQHSITGVHNNINTSTITHNYGLRGSSEQRSSIEQYVDLANVDEYGNIGILTKIVTDYVDGGANSYQTDVSTEFTPDVDNWFLTKYKSRKTTTSVIERNWANDPYANADTVLWRKLSVNTWHPSHHKPLNVTYSASGSGCNRVETSELNDYGLPTLISVMGQSSSCGQLTARTTAFTYTKNGNNEAEDGYLPYTETNAKNHVTTTNYDVGLGVPTKVIAPNNIIIETEYDAIGRPVSISQSGNPTKYLRYLLATSGSHAPNHAKLMTRTTSAGMPSQELYLDGLGRTLRTATQGFDGSSYQYLDKKYDSLGHLTHESLSYYEGHTPEYTIFSGFDAFDRPSTRRLPNGESGGLVSNYTYTGLKTDISVEGRTMSRTYGMQGLLYETVDAAGGSNRFAYDGAGRPLVIQDANGQKIVASYNGFGHKTRVIDPNQGTTTFGYNTLGELDRQTDANGAVQSFVFDTLGRIKTKNVTGSHANGSASFDWDTQKKGMLSSEVQNGITRHYTYTSNLQLATSSVKVADSVGGDNVTRTVSHQYDSFYGRPKGLTYPNGLTLEYRYNDSGYLYQTRNAASGYSYQTVTDMDAAGHVTGSQMANSLLEQTSRYNNEGTMASTQVSSNLGLLHSHYYDRYDSFMNLVDERNGVTGLEKHYEYDNLNRLELYRFSNAGFALYNGGTAFNATINYGYDAVGNLLKKSDYSSNTANAYEYNSSCATGSNAGPNAVCAITKLNGTKVSFSYDRRGNLITGDGLTMTYNALDKPLSINGRGPNNNTSTVFVYGSDNMRALQTRTVSGKTTKTYYVDKLFEADNDGSWRAYIDDIAVLSYTPERNHQLLYTLRDRLGSATTMVDHNGNIITQRYFDPFGRTASSAVAGSLGDLLDTNRNRRGFTDHEHLNEQQLIHMNGRVYDYNLGRFMSVDPFIQAPTSTQSVNPYSYIMNNPLAGTDPTGYLWMYPMPGGGFSTDKLKSTENGLSKGGSVEAIPFSSSGADTSQRSAPADVKTSEIGGQGSIAQQSYGNNADFAEGYSSVEGDMTGVLSWTGAGQAVDSIKSGVDAFEAGYEEYLETGSLTGAAVIAGKAGVEAYVERKLKLGRGPDVAKEIPISRAKYGDAAEHITDAQKAGHPDILTIARDGAGANRKASIGGIPKVQGKQLDEYPPAMFREGGSGASVRPITPRNNMGAGACIGNACRGLSNGDKVRIKVVD</sequence>
<dbReference type="PANTHER" id="PTHR32305">
    <property type="match status" value="1"/>
</dbReference>
<keyword evidence="3" id="KW-0677">Repeat</keyword>
<dbReference type="Proteomes" id="UP001259340">
    <property type="component" value="Unassembled WGS sequence"/>
</dbReference>
<feature type="domain" description="Fibronectin type-III" evidence="6">
    <location>
        <begin position="774"/>
        <end position="862"/>
    </location>
</feature>
<feature type="domain" description="Fibronectin type-III" evidence="6">
    <location>
        <begin position="684"/>
        <end position="773"/>
    </location>
</feature>
<feature type="domain" description="Fibronectin type-III" evidence="6">
    <location>
        <begin position="594"/>
        <end position="683"/>
    </location>
</feature>
<dbReference type="EMBL" id="JAPMLE010000001">
    <property type="protein sequence ID" value="MDR8522564.1"/>
    <property type="molecule type" value="Genomic_DNA"/>
</dbReference>
<dbReference type="InterPro" id="IPR029476">
    <property type="entry name" value="DNase_NucA_NucB"/>
</dbReference>
<dbReference type="Pfam" id="PF25023">
    <property type="entry name" value="TEN_YD-shell"/>
    <property type="match status" value="1"/>
</dbReference>
<feature type="region of interest" description="Disordered" evidence="5">
    <location>
        <begin position="2812"/>
        <end position="2836"/>
    </location>
</feature>
<evidence type="ECO:0000313" key="8">
    <source>
        <dbReference type="Proteomes" id="UP001259340"/>
    </source>
</evidence>
<proteinExistence type="predicted"/>
<name>A0AAW8NL84_9GAMM</name>
<dbReference type="InterPro" id="IPR036116">
    <property type="entry name" value="FN3_sf"/>
</dbReference>
<feature type="compositionally biased region" description="Polar residues" evidence="5">
    <location>
        <begin position="2816"/>
        <end position="2827"/>
    </location>
</feature>
<dbReference type="PANTHER" id="PTHR32305:SF15">
    <property type="entry name" value="PROTEIN RHSA-RELATED"/>
    <property type="match status" value="1"/>
</dbReference>
<evidence type="ECO:0000256" key="4">
    <source>
        <dbReference type="ARBA" id="ARBA00023026"/>
    </source>
</evidence>
<evidence type="ECO:0000256" key="3">
    <source>
        <dbReference type="ARBA" id="ARBA00022737"/>
    </source>
</evidence>
<keyword evidence="4" id="KW-0843">Virulence</keyword>
<dbReference type="InterPro" id="IPR050708">
    <property type="entry name" value="T6SS_VgrG/RHS"/>
</dbReference>
<dbReference type="InterPro" id="IPR003284">
    <property type="entry name" value="Sal_SpvB"/>
</dbReference>
<gene>
    <name evidence="7" type="ORF">OS133_02480</name>
</gene>
<evidence type="ECO:0000256" key="1">
    <source>
        <dbReference type="ARBA" id="ARBA00004613"/>
    </source>
</evidence>
<dbReference type="PROSITE" id="PS50853">
    <property type="entry name" value="FN3"/>
    <property type="match status" value="4"/>
</dbReference>
<feature type="domain" description="Fibronectin type-III" evidence="6">
    <location>
        <begin position="501"/>
        <end position="593"/>
    </location>
</feature>
<dbReference type="SMART" id="SM00060">
    <property type="entry name" value="FN3"/>
    <property type="match status" value="9"/>
</dbReference>
<dbReference type="InterPro" id="IPR022385">
    <property type="entry name" value="Rhs_assc_core"/>
</dbReference>
<evidence type="ECO:0000256" key="2">
    <source>
        <dbReference type="ARBA" id="ARBA00022525"/>
    </source>
</evidence>
<organism evidence="7 8">
    <name type="scientific">Shewanella fidelis</name>
    <dbReference type="NCBI Taxonomy" id="173509"/>
    <lineage>
        <taxon>Bacteria</taxon>
        <taxon>Pseudomonadati</taxon>
        <taxon>Pseudomonadota</taxon>
        <taxon>Gammaproteobacteria</taxon>
        <taxon>Alteromonadales</taxon>
        <taxon>Shewanellaceae</taxon>
        <taxon>Shewanella</taxon>
    </lineage>
</organism>
<dbReference type="NCBIfam" id="TIGR03696">
    <property type="entry name" value="Rhs_assc_core"/>
    <property type="match status" value="1"/>
</dbReference>
<dbReference type="InterPro" id="IPR013783">
    <property type="entry name" value="Ig-like_fold"/>
</dbReference>
<protein>
    <submittedName>
        <fullName evidence="7">NucA/NucB deoxyribonuclease domain-containing protein</fullName>
    </submittedName>
</protein>
<dbReference type="SUPFAM" id="SSF49265">
    <property type="entry name" value="Fibronectin type III"/>
    <property type="match status" value="7"/>
</dbReference>
<evidence type="ECO:0000259" key="6">
    <source>
        <dbReference type="PROSITE" id="PS50853"/>
    </source>
</evidence>
<comment type="subcellular location">
    <subcellularLocation>
        <location evidence="1">Secreted</location>
    </subcellularLocation>
</comment>